<protein>
    <submittedName>
        <fullName evidence="2">Uncharacterized protein</fullName>
    </submittedName>
</protein>
<organism evidence="2 3">
    <name type="scientific">Solanum verrucosum</name>
    <dbReference type="NCBI Taxonomy" id="315347"/>
    <lineage>
        <taxon>Eukaryota</taxon>
        <taxon>Viridiplantae</taxon>
        <taxon>Streptophyta</taxon>
        <taxon>Embryophyta</taxon>
        <taxon>Tracheophyta</taxon>
        <taxon>Spermatophyta</taxon>
        <taxon>Magnoliopsida</taxon>
        <taxon>eudicotyledons</taxon>
        <taxon>Gunneridae</taxon>
        <taxon>Pentapetalae</taxon>
        <taxon>asterids</taxon>
        <taxon>lamiids</taxon>
        <taxon>Solanales</taxon>
        <taxon>Solanaceae</taxon>
        <taxon>Solanoideae</taxon>
        <taxon>Solaneae</taxon>
        <taxon>Solanum</taxon>
    </lineage>
</organism>
<evidence type="ECO:0000313" key="2">
    <source>
        <dbReference type="EMBL" id="WMV46404.1"/>
    </source>
</evidence>
<sequence>MCNQKDPNLLQMRWLELLKDYDMGVLYHPSKANVVAHALSRLSMGSVAQIEGDKNELVQDVHRLARLGVHLVDSTKGCVMVHNGLESSFVADVKSKQGLDPTLVELKEAVFKKSVKAFSQGGDGVLSYQGHFCVPNIDDLREQILIPFKDERSQEGDNVTPRNLVGYERDKPTQALTHEQELRSVAGPTPRRFNP</sequence>
<gene>
    <name evidence="2" type="ORF">MTR67_039789</name>
</gene>
<feature type="compositionally biased region" description="Basic and acidic residues" evidence="1">
    <location>
        <begin position="167"/>
        <end position="182"/>
    </location>
</feature>
<evidence type="ECO:0000256" key="1">
    <source>
        <dbReference type="SAM" id="MobiDB-lite"/>
    </source>
</evidence>
<dbReference type="Proteomes" id="UP001234989">
    <property type="component" value="Chromosome 9"/>
</dbReference>
<keyword evidence="3" id="KW-1185">Reference proteome</keyword>
<name>A0AAF0UID9_SOLVR</name>
<reference evidence="2" key="1">
    <citation type="submission" date="2023-08" db="EMBL/GenBank/DDBJ databases">
        <title>A de novo genome assembly of Solanum verrucosum Schlechtendal, a Mexican diploid species geographically isolated from the other diploid A-genome species in potato relatives.</title>
        <authorList>
            <person name="Hosaka K."/>
        </authorList>
    </citation>
    <scope>NUCLEOTIDE SEQUENCE</scope>
    <source>
        <tissue evidence="2">Young leaves</tissue>
    </source>
</reference>
<proteinExistence type="predicted"/>
<feature type="region of interest" description="Disordered" evidence="1">
    <location>
        <begin position="152"/>
        <end position="195"/>
    </location>
</feature>
<dbReference type="EMBL" id="CP133620">
    <property type="protein sequence ID" value="WMV46404.1"/>
    <property type="molecule type" value="Genomic_DNA"/>
</dbReference>
<evidence type="ECO:0000313" key="3">
    <source>
        <dbReference type="Proteomes" id="UP001234989"/>
    </source>
</evidence>
<dbReference type="AlphaFoldDB" id="A0AAF0UID9"/>
<accession>A0AAF0UID9</accession>